<protein>
    <submittedName>
        <fullName evidence="2">S41 family peptidase</fullName>
        <ecNumber evidence="2">3.4.-.-</ecNumber>
    </submittedName>
</protein>
<dbReference type="Pfam" id="PF03572">
    <property type="entry name" value="Peptidase_S41"/>
    <property type="match status" value="1"/>
</dbReference>
<dbReference type="PROSITE" id="PS51257">
    <property type="entry name" value="PROKAR_LIPOPROTEIN"/>
    <property type="match status" value="1"/>
</dbReference>
<dbReference type="CDD" id="cd06567">
    <property type="entry name" value="Peptidase_S41"/>
    <property type="match status" value="1"/>
</dbReference>
<keyword evidence="3" id="KW-1185">Reference proteome</keyword>
<organism evidence="2 3">
    <name type="scientific">Gelatiniphilus marinus</name>
    <dbReference type="NCBI Taxonomy" id="1759464"/>
    <lineage>
        <taxon>Bacteria</taxon>
        <taxon>Pseudomonadati</taxon>
        <taxon>Bacteroidota</taxon>
        <taxon>Flavobacteriia</taxon>
        <taxon>Flavobacteriales</taxon>
        <taxon>Flavobacteriaceae</taxon>
        <taxon>Gelatiniphilus</taxon>
    </lineage>
</organism>
<dbReference type="InterPro" id="IPR029045">
    <property type="entry name" value="ClpP/crotonase-like_dom_sf"/>
</dbReference>
<dbReference type="SMART" id="SM00245">
    <property type="entry name" value="TSPc"/>
    <property type="match status" value="1"/>
</dbReference>
<reference evidence="3" key="1">
    <citation type="journal article" date="2019" name="Int. J. Syst. Evol. Microbiol.">
        <title>The Global Catalogue of Microorganisms (GCM) 10K type strain sequencing project: providing services to taxonomists for standard genome sequencing and annotation.</title>
        <authorList>
            <consortium name="The Broad Institute Genomics Platform"/>
            <consortium name="The Broad Institute Genome Sequencing Center for Infectious Disease"/>
            <person name="Wu L."/>
            <person name="Ma J."/>
        </authorList>
    </citation>
    <scope>NUCLEOTIDE SEQUENCE [LARGE SCALE GENOMIC DNA]</scope>
    <source>
        <strain evidence="3">KCTC 42903</strain>
    </source>
</reference>
<dbReference type="Proteomes" id="UP001597441">
    <property type="component" value="Unassembled WGS sequence"/>
</dbReference>
<dbReference type="EMBL" id="JBHULK010000001">
    <property type="protein sequence ID" value="MFD2534255.1"/>
    <property type="molecule type" value="Genomic_DNA"/>
</dbReference>
<dbReference type="RefSeq" id="WP_388014438.1">
    <property type="nucleotide sequence ID" value="NZ_JBHUDT010000001.1"/>
</dbReference>
<dbReference type="Gene3D" id="3.90.226.10">
    <property type="entry name" value="2-enoyl-CoA Hydratase, Chain A, domain 1"/>
    <property type="match status" value="1"/>
</dbReference>
<dbReference type="SUPFAM" id="SSF52096">
    <property type="entry name" value="ClpP/crotonase"/>
    <property type="match status" value="1"/>
</dbReference>
<dbReference type="InterPro" id="IPR005151">
    <property type="entry name" value="Tail-specific_protease"/>
</dbReference>
<accession>A0ABW5JP90</accession>
<dbReference type="PANTHER" id="PTHR32060">
    <property type="entry name" value="TAIL-SPECIFIC PROTEASE"/>
    <property type="match status" value="1"/>
</dbReference>
<sequence length="532" mass="61340">MKKFLLVFSVLCFVTSCTSVKTYNEQIRSLHTVEDLQNDIDKLYRQLKKHHPKLYQYTPKAVLDFKFDSLKTAIKQPMNSREFYKKLAPVVTHVRQGHVSVGSANKRFTRKERKLLKKKKFEFYDLDFEYLNNKLYVKNTRGKDSSLIGNEVLKIENDLAPNLVETFKTQFATDGYNTTLHNRFVGKNFKTFYYRNKGFVDSLKVTFKNKDSVFTKTFKRLKKEDKKVENDSLKNDSAKTVKPKRLTKSEKKAKRIARKKKKKFNKKHGYISKNKYTRNLNFIGNDSTIALMKIRAFGNGPYKAFYKESFAKLDSAKTKYFILDLRDNGGGRIAEIDKLYSYLTDKNYQFITASEVKSRVPFMTFIMSNTSSTSRKIVGGLLSPIIITHNLLKTKKNAGKLYYKFNNFSKTKAPNPLHFKGKIYVLINGNSFSASSLLSTHLKANKRAVFVGEETGGAYNGTVAGIYKLYQLPTTKLKVRMGLMQIEAPQKQLPDGYGVKPDIKIIPTIKDRKLKIDTELKWVLSDIEKTSD</sequence>
<dbReference type="EC" id="3.4.-.-" evidence="2"/>
<evidence type="ECO:0000313" key="2">
    <source>
        <dbReference type="EMBL" id="MFD2534255.1"/>
    </source>
</evidence>
<feature type="domain" description="Tail specific protease" evidence="1">
    <location>
        <begin position="318"/>
        <end position="506"/>
    </location>
</feature>
<proteinExistence type="predicted"/>
<evidence type="ECO:0000313" key="3">
    <source>
        <dbReference type="Proteomes" id="UP001597441"/>
    </source>
</evidence>
<dbReference type="GO" id="GO:0016787">
    <property type="term" value="F:hydrolase activity"/>
    <property type="evidence" value="ECO:0007669"/>
    <property type="project" value="UniProtKB-KW"/>
</dbReference>
<name>A0ABW5JP90_9FLAO</name>
<keyword evidence="2" id="KW-0378">Hydrolase</keyword>
<evidence type="ECO:0000259" key="1">
    <source>
        <dbReference type="SMART" id="SM00245"/>
    </source>
</evidence>
<dbReference type="PANTHER" id="PTHR32060:SF30">
    <property type="entry name" value="CARBOXY-TERMINAL PROCESSING PROTEASE CTPA"/>
    <property type="match status" value="1"/>
</dbReference>
<comment type="caution">
    <text evidence="2">The sequence shown here is derived from an EMBL/GenBank/DDBJ whole genome shotgun (WGS) entry which is preliminary data.</text>
</comment>
<gene>
    <name evidence="2" type="ORF">ACFSQS_03980</name>
</gene>